<evidence type="ECO:0000313" key="2">
    <source>
        <dbReference type="Proteomes" id="UP000218267"/>
    </source>
</evidence>
<proteinExistence type="predicted"/>
<sequence length="83" mass="9446">MVLQKKTARLFMHKVRVAMKSSGNYPMNGEINVDEFVVGGKEKGKVGRNYNSKRKLFVQYSLQAGGKSNECTLKRLIIIRLKN</sequence>
<dbReference type="EMBL" id="AP018042">
    <property type="protein sequence ID" value="BAX79327.1"/>
    <property type="molecule type" value="Genomic_DNA"/>
</dbReference>
<evidence type="ECO:0000313" key="1">
    <source>
        <dbReference type="EMBL" id="BAX79327.1"/>
    </source>
</evidence>
<gene>
    <name evidence="1" type="ORF">ALGA_0940</name>
</gene>
<name>A0A1Y1CG25_9BACT</name>
<dbReference type="AlphaFoldDB" id="A0A1Y1CG25"/>
<dbReference type="Proteomes" id="UP000218267">
    <property type="component" value="Chromosome"/>
</dbReference>
<organism evidence="1 2">
    <name type="scientific">Labilibaculum antarcticum</name>
    <dbReference type="NCBI Taxonomy" id="1717717"/>
    <lineage>
        <taxon>Bacteria</taxon>
        <taxon>Pseudomonadati</taxon>
        <taxon>Bacteroidota</taxon>
        <taxon>Bacteroidia</taxon>
        <taxon>Marinilabiliales</taxon>
        <taxon>Marinifilaceae</taxon>
        <taxon>Labilibaculum</taxon>
    </lineage>
</organism>
<protein>
    <submittedName>
        <fullName evidence="1">DDE transposase</fullName>
    </submittedName>
</protein>
<dbReference type="KEGG" id="mbas:ALGA_0940"/>
<reference evidence="2" key="2">
    <citation type="journal article" date="2020" name="Antonie Van Leeuwenhoek">
        <title>Labilibaculum antarcticum sp. nov., a novel facultative anaerobic, psychrotorelant bacterium isolated from marine sediment of Antarctica.</title>
        <authorList>
            <person name="Watanabe M."/>
            <person name="Kojima H."/>
            <person name="Fukui M."/>
        </authorList>
    </citation>
    <scope>NUCLEOTIDE SEQUENCE [LARGE SCALE GENOMIC DNA]</scope>
    <source>
        <strain evidence="2">SPP2</strain>
    </source>
</reference>
<keyword evidence="2" id="KW-1185">Reference proteome</keyword>
<accession>A0A1Y1CG25</accession>
<reference evidence="1 2" key="1">
    <citation type="journal article" date="2018" name="Mar. Genomics">
        <title>Complete genome sequence of Marinifilaceae bacterium strain SPP2, isolated from the Antarctic marine sediment.</title>
        <authorList>
            <person name="Watanabe M."/>
            <person name="Kojima H."/>
            <person name="Fukui M."/>
        </authorList>
    </citation>
    <scope>NUCLEOTIDE SEQUENCE [LARGE SCALE GENOMIC DNA]</scope>
    <source>
        <strain evidence="1 2">SPP2</strain>
    </source>
</reference>